<comment type="cofactor">
    <cofactor evidence="1">
        <name>Zn(2+)</name>
        <dbReference type="ChEBI" id="CHEBI:29105"/>
    </cofactor>
</comment>
<protein>
    <submittedName>
        <fullName evidence="7">Deacetylase</fullName>
    </submittedName>
</protein>
<dbReference type="GO" id="GO:0040029">
    <property type="term" value="P:epigenetic regulation of gene expression"/>
    <property type="evidence" value="ECO:0007669"/>
    <property type="project" value="TreeGrafter"/>
</dbReference>
<dbReference type="InterPro" id="IPR023696">
    <property type="entry name" value="Ureohydrolase_dom_sf"/>
</dbReference>
<dbReference type="PATRIC" id="fig|1238182.3.peg.3340"/>
<keyword evidence="8" id="KW-1185">Reference proteome</keyword>
<keyword evidence="5" id="KW-0862">Zinc</keyword>
<dbReference type="Pfam" id="PF00850">
    <property type="entry name" value="Hist_deacetyl"/>
    <property type="match status" value="1"/>
</dbReference>
<dbReference type="CDD" id="cd10001">
    <property type="entry name" value="HDAC_classII_APAH"/>
    <property type="match status" value="1"/>
</dbReference>
<dbReference type="SUPFAM" id="SSF52768">
    <property type="entry name" value="Arginase/deacetylase"/>
    <property type="match status" value="1"/>
</dbReference>
<dbReference type="InterPro" id="IPR037138">
    <property type="entry name" value="His_deacetylse_dom_sf"/>
</dbReference>
<evidence type="ECO:0000256" key="2">
    <source>
        <dbReference type="ARBA" id="ARBA00005947"/>
    </source>
</evidence>
<evidence type="ECO:0000313" key="8">
    <source>
        <dbReference type="Proteomes" id="UP000009881"/>
    </source>
</evidence>
<dbReference type="Proteomes" id="UP000009881">
    <property type="component" value="Unassembled WGS sequence"/>
</dbReference>
<dbReference type="PRINTS" id="PR01270">
    <property type="entry name" value="HDASUPER"/>
</dbReference>
<proteinExistence type="inferred from homology"/>
<dbReference type="OrthoDB" id="9808367at2"/>
<reference evidence="7 8" key="1">
    <citation type="journal article" date="2013" name="Genome Announc.">
        <title>Draft Genome Sequence of an Alphaproteobacterium, Caenispirillum salinarum AK4(T), Isolated from a Solar Saltern.</title>
        <authorList>
            <person name="Khatri I."/>
            <person name="Singh A."/>
            <person name="Korpole S."/>
            <person name="Pinnaka A.K."/>
            <person name="Subramanian S."/>
        </authorList>
    </citation>
    <scope>NUCLEOTIDE SEQUENCE [LARGE SCALE GENOMIC DNA]</scope>
    <source>
        <strain evidence="7 8">AK4</strain>
    </source>
</reference>
<gene>
    <name evidence="7" type="ORF">C882_1126</name>
</gene>
<keyword evidence="4" id="KW-0378">Hydrolase</keyword>
<dbReference type="AlphaFoldDB" id="K9GQB3"/>
<organism evidence="7 8">
    <name type="scientific">Caenispirillum salinarum AK4</name>
    <dbReference type="NCBI Taxonomy" id="1238182"/>
    <lineage>
        <taxon>Bacteria</taxon>
        <taxon>Pseudomonadati</taxon>
        <taxon>Pseudomonadota</taxon>
        <taxon>Alphaproteobacteria</taxon>
        <taxon>Rhodospirillales</taxon>
        <taxon>Novispirillaceae</taxon>
        <taxon>Caenispirillum</taxon>
    </lineage>
</organism>
<dbReference type="GO" id="GO:0004407">
    <property type="term" value="F:histone deacetylase activity"/>
    <property type="evidence" value="ECO:0007669"/>
    <property type="project" value="TreeGrafter"/>
</dbReference>
<dbReference type="eggNOG" id="COG0123">
    <property type="taxonomic scope" value="Bacteria"/>
</dbReference>
<evidence type="ECO:0000256" key="4">
    <source>
        <dbReference type="ARBA" id="ARBA00022801"/>
    </source>
</evidence>
<dbReference type="InterPro" id="IPR000286">
    <property type="entry name" value="HDACs"/>
</dbReference>
<dbReference type="EMBL" id="ANHY01000017">
    <property type="protein sequence ID" value="EKV28125.1"/>
    <property type="molecule type" value="Genomic_DNA"/>
</dbReference>
<evidence type="ECO:0000313" key="7">
    <source>
        <dbReference type="EMBL" id="EKV28125.1"/>
    </source>
</evidence>
<evidence type="ECO:0000256" key="1">
    <source>
        <dbReference type="ARBA" id="ARBA00001947"/>
    </source>
</evidence>
<keyword evidence="3" id="KW-0479">Metal-binding</keyword>
<comment type="caution">
    <text evidence="7">The sequence shown here is derived from an EMBL/GenBank/DDBJ whole genome shotgun (WGS) entry which is preliminary data.</text>
</comment>
<dbReference type="PANTHER" id="PTHR10625:SF17">
    <property type="entry name" value="HISTONE DEACETYLASE 8"/>
    <property type="match status" value="1"/>
</dbReference>
<dbReference type="GO" id="GO:0016787">
    <property type="term" value="F:hydrolase activity"/>
    <property type="evidence" value="ECO:0007669"/>
    <property type="project" value="UniProtKB-KW"/>
</dbReference>
<evidence type="ECO:0000256" key="5">
    <source>
        <dbReference type="ARBA" id="ARBA00022833"/>
    </source>
</evidence>
<dbReference type="Gene3D" id="3.40.800.20">
    <property type="entry name" value="Histone deacetylase domain"/>
    <property type="match status" value="1"/>
</dbReference>
<feature type="domain" description="Histone deacetylase" evidence="6">
    <location>
        <begin position="28"/>
        <end position="337"/>
    </location>
</feature>
<name>K9GQB3_9PROT</name>
<dbReference type="STRING" id="1238182.C882_1126"/>
<dbReference type="PANTHER" id="PTHR10625">
    <property type="entry name" value="HISTONE DEACETYLASE HDAC1-RELATED"/>
    <property type="match status" value="1"/>
</dbReference>
<comment type="similarity">
    <text evidence="2">Belongs to the histone deacetylase family.</text>
</comment>
<sequence length="343" mass="37537">MLTVYSEDCRLHHGRAELNEGQLVPCFENPSRTDIVLDRLKAVDLGEIVAPRDFGVVPLKRVHDAGFVDFLAECWDLWTAQGRDWDAIPFTFGKRGMRDDRIPKDIDGRIAYYAMDAGTPLTAGTWKAATASANCALTAAEQVAGGLKSAFAACRPPGHHASIDYYGGYCFLNNAAIAAQALRDNGAQRVSLLDVDYHHGNGTQSIFYDRADVQFLSLHADPEVEYPYFLGHADETGSGAGEGFNHNFPLPWGTDWERWSAALEDACRRIQGYRPDVLVVSLGLDTFEQDPISKFTLSSDRYPLVGARLAALKVPTVFVLEGGYAVDDLGVNAVNVLTGFEDA</sequence>
<evidence type="ECO:0000256" key="3">
    <source>
        <dbReference type="ARBA" id="ARBA00022723"/>
    </source>
</evidence>
<dbReference type="GO" id="GO:0046872">
    <property type="term" value="F:metal ion binding"/>
    <property type="evidence" value="ECO:0007669"/>
    <property type="project" value="UniProtKB-KW"/>
</dbReference>
<dbReference type="RefSeq" id="WP_009541782.1">
    <property type="nucleotide sequence ID" value="NZ_ANHY01000017.1"/>
</dbReference>
<evidence type="ECO:0000259" key="6">
    <source>
        <dbReference type="Pfam" id="PF00850"/>
    </source>
</evidence>
<dbReference type="InterPro" id="IPR023801">
    <property type="entry name" value="His_deacetylse_dom"/>
</dbReference>
<accession>K9GQB3</accession>